<dbReference type="Pfam" id="PF12974">
    <property type="entry name" value="Phosphonate-bd"/>
    <property type="match status" value="1"/>
</dbReference>
<dbReference type="AlphaFoldDB" id="A0A1I2V6Q8"/>
<dbReference type="STRING" id="341036.SAMN05660649_02841"/>
<dbReference type="PROSITE" id="PS51257">
    <property type="entry name" value="PROKAR_LIPOPROTEIN"/>
    <property type="match status" value="1"/>
</dbReference>
<feature type="signal peptide" evidence="1">
    <location>
        <begin position="1"/>
        <end position="19"/>
    </location>
</feature>
<gene>
    <name evidence="2" type="ORF">SAMN05660649_02841</name>
</gene>
<feature type="chain" id="PRO_5038531084" evidence="1">
    <location>
        <begin position="20"/>
        <end position="344"/>
    </location>
</feature>
<dbReference type="OrthoDB" id="1792890at2"/>
<keyword evidence="1" id="KW-0732">Signal</keyword>
<protein>
    <submittedName>
        <fullName evidence="2">Phosphonate transport system substrate-binding protein</fullName>
    </submittedName>
</protein>
<dbReference type="RefSeq" id="WP_092472044.1">
    <property type="nucleotide sequence ID" value="NZ_FOOX01000010.1"/>
</dbReference>
<reference evidence="3" key="1">
    <citation type="submission" date="2016-10" db="EMBL/GenBank/DDBJ databases">
        <authorList>
            <person name="Varghese N."/>
            <person name="Submissions S."/>
        </authorList>
    </citation>
    <scope>NUCLEOTIDE SEQUENCE [LARGE SCALE GENOMIC DNA]</scope>
    <source>
        <strain evidence="3">DSM 17038</strain>
    </source>
</reference>
<dbReference type="PANTHER" id="PTHR35841:SF1">
    <property type="entry name" value="PHOSPHONATES-BINDING PERIPLASMIC PROTEIN"/>
    <property type="match status" value="1"/>
</dbReference>
<evidence type="ECO:0000313" key="3">
    <source>
        <dbReference type="Proteomes" id="UP000199337"/>
    </source>
</evidence>
<proteinExistence type="predicted"/>
<accession>A0A1I2V6Q8</accession>
<sequence>MKKIPVLSLVIVLVLSLLAGCGTTSATSAQDPDSITIAWLPNCAGDDFKEARAEIDRVIEKASGIKVVDKLTTDYAITIEAMASGNAQLAWVGAQQYIEAHAKNDKVLPLVVNSGDSGTLDDALYYSRLLVKKGNEDQYQSGTGYSIDNIAGKKMSFVSTSSTSGFKVPSSGIVEYFSQQDQWKDLKAEDLLEGGSGKFFSQVIFGGSHQLSLVNVLTDKADVAAVDDIDVASYVELTSGTANRPGAVYTVREDADAPFDKLAGAQYVIIKATPVLNAPITVNTGALSQQTIDAIKQALTSDEVTNNPKIFIPENAENKGFFNQPQRFLPVEDDWFNPIRELSK</sequence>
<name>A0A1I2V6Q8_9FIRM</name>
<dbReference type="Proteomes" id="UP000199337">
    <property type="component" value="Unassembled WGS sequence"/>
</dbReference>
<evidence type="ECO:0000256" key="1">
    <source>
        <dbReference type="SAM" id="SignalP"/>
    </source>
</evidence>
<organism evidence="2 3">
    <name type="scientific">Desulfotruncus arcticus DSM 17038</name>
    <dbReference type="NCBI Taxonomy" id="1121424"/>
    <lineage>
        <taxon>Bacteria</taxon>
        <taxon>Bacillati</taxon>
        <taxon>Bacillota</taxon>
        <taxon>Clostridia</taxon>
        <taxon>Eubacteriales</taxon>
        <taxon>Desulfallaceae</taxon>
        <taxon>Desulfotruncus</taxon>
    </lineage>
</organism>
<dbReference type="PANTHER" id="PTHR35841">
    <property type="entry name" value="PHOSPHONATES-BINDING PERIPLASMIC PROTEIN"/>
    <property type="match status" value="1"/>
</dbReference>
<keyword evidence="3" id="KW-1185">Reference proteome</keyword>
<evidence type="ECO:0000313" key="2">
    <source>
        <dbReference type="EMBL" id="SFG83026.1"/>
    </source>
</evidence>
<dbReference type="EMBL" id="FOOX01000010">
    <property type="protein sequence ID" value="SFG83026.1"/>
    <property type="molecule type" value="Genomic_DNA"/>
</dbReference>
<dbReference type="SUPFAM" id="SSF53850">
    <property type="entry name" value="Periplasmic binding protein-like II"/>
    <property type="match status" value="1"/>
</dbReference>
<dbReference type="Gene3D" id="3.40.190.10">
    <property type="entry name" value="Periplasmic binding protein-like II"/>
    <property type="match status" value="2"/>
</dbReference>